<comment type="caution">
    <text evidence="2">The sequence shown here is derived from an EMBL/GenBank/DDBJ whole genome shotgun (WGS) entry which is preliminary data.</text>
</comment>
<name>A0A437H290_9SPHN</name>
<proteinExistence type="predicted"/>
<dbReference type="EMBL" id="RXOL01000001">
    <property type="protein sequence ID" value="RVQ69593.1"/>
    <property type="molecule type" value="Genomic_DNA"/>
</dbReference>
<dbReference type="InterPro" id="IPR041374">
    <property type="entry name" value="BaeRF_family12"/>
</dbReference>
<dbReference type="RefSeq" id="WP_127611780.1">
    <property type="nucleotide sequence ID" value="NZ_RXOL01000001.1"/>
</dbReference>
<sequence length="145" mass="15613">MKLPHDTIVLIADGARMLLLRNHGDTVYPDLRVIEHRHCESLANRDLLSDAPGVSSGGGFPGSSTLAKTDPHSAEESRFLASAADALGQIAKRENGGIVVAASPVALGELRRAYTPATKDKLIAEIDKDYTRMPVEEITRQLAEL</sequence>
<evidence type="ECO:0000313" key="3">
    <source>
        <dbReference type="Proteomes" id="UP000283003"/>
    </source>
</evidence>
<accession>A0A437H290</accession>
<gene>
    <name evidence="2" type="ORF">EKN06_05365</name>
</gene>
<evidence type="ECO:0000256" key="1">
    <source>
        <dbReference type="SAM" id="MobiDB-lite"/>
    </source>
</evidence>
<keyword evidence="3" id="KW-1185">Reference proteome</keyword>
<dbReference type="Pfam" id="PF18856">
    <property type="entry name" value="baeRF_family12"/>
    <property type="match status" value="1"/>
</dbReference>
<reference evidence="2 3" key="1">
    <citation type="submission" date="2018-12" db="EMBL/GenBank/DDBJ databases">
        <title>Croceicoccus ponticola sp. nov., a lipolytic bacterium isolated from seawater.</title>
        <authorList>
            <person name="Yoon J.-H."/>
        </authorList>
    </citation>
    <scope>NUCLEOTIDE SEQUENCE [LARGE SCALE GENOMIC DNA]</scope>
    <source>
        <strain evidence="2 3">GM-16</strain>
    </source>
</reference>
<feature type="region of interest" description="Disordered" evidence="1">
    <location>
        <begin position="53"/>
        <end position="73"/>
    </location>
</feature>
<dbReference type="Proteomes" id="UP000283003">
    <property type="component" value="Unassembled WGS sequence"/>
</dbReference>
<protein>
    <submittedName>
        <fullName evidence="2">Host attachment protein</fullName>
    </submittedName>
</protein>
<organism evidence="2 3">
    <name type="scientific">Croceicoccus ponticola</name>
    <dbReference type="NCBI Taxonomy" id="2217664"/>
    <lineage>
        <taxon>Bacteria</taxon>
        <taxon>Pseudomonadati</taxon>
        <taxon>Pseudomonadota</taxon>
        <taxon>Alphaproteobacteria</taxon>
        <taxon>Sphingomonadales</taxon>
        <taxon>Erythrobacteraceae</taxon>
        <taxon>Croceicoccus</taxon>
    </lineage>
</organism>
<dbReference type="AlphaFoldDB" id="A0A437H290"/>
<dbReference type="OrthoDB" id="9812459at2"/>
<evidence type="ECO:0000313" key="2">
    <source>
        <dbReference type="EMBL" id="RVQ69593.1"/>
    </source>
</evidence>